<dbReference type="EMBL" id="KB446563">
    <property type="protein sequence ID" value="EME78899.1"/>
    <property type="molecule type" value="Genomic_DNA"/>
</dbReference>
<dbReference type="RefSeq" id="XP_007931148.1">
    <property type="nucleotide sequence ID" value="XM_007932957.1"/>
</dbReference>
<evidence type="ECO:0000313" key="2">
    <source>
        <dbReference type="Proteomes" id="UP000016932"/>
    </source>
</evidence>
<reference evidence="1 2" key="1">
    <citation type="journal article" date="2012" name="PLoS Pathog.">
        <title>Diverse lifestyles and strategies of plant pathogenesis encoded in the genomes of eighteen Dothideomycetes fungi.</title>
        <authorList>
            <person name="Ohm R.A."/>
            <person name="Feau N."/>
            <person name="Henrissat B."/>
            <person name="Schoch C.L."/>
            <person name="Horwitz B.A."/>
            <person name="Barry K.W."/>
            <person name="Condon B.J."/>
            <person name="Copeland A.C."/>
            <person name="Dhillon B."/>
            <person name="Glaser F."/>
            <person name="Hesse C.N."/>
            <person name="Kosti I."/>
            <person name="LaButti K."/>
            <person name="Lindquist E.A."/>
            <person name="Lucas S."/>
            <person name="Salamov A.A."/>
            <person name="Bradshaw R.E."/>
            <person name="Ciuffetti L."/>
            <person name="Hamelin R.C."/>
            <person name="Kema G.H.J."/>
            <person name="Lawrence C."/>
            <person name="Scott J.A."/>
            <person name="Spatafora J.W."/>
            <person name="Turgeon B.G."/>
            <person name="de Wit P.J.G.M."/>
            <person name="Zhong S."/>
            <person name="Goodwin S.B."/>
            <person name="Grigoriev I.V."/>
        </authorList>
    </citation>
    <scope>NUCLEOTIDE SEQUENCE [LARGE SCALE GENOMIC DNA]</scope>
    <source>
        <strain evidence="1 2">CIRAD86</strain>
    </source>
</reference>
<sequence length="167" mass="18434">MPQAGLGAWRGDLKSCNLNPARLNSIKFNEVQGLLCYCLYRILEISKTLVIFFSKESPNISPSMAKFFAAFRPSIIRANLANCINVGQKLSVRFAWLLHVADLVDEVGKSSQGIFLSVVLAVKAGESHQMARRCELGSRRVGRLSSRQSKCFGGECGKSNQLHIGWT</sequence>
<evidence type="ECO:0000313" key="1">
    <source>
        <dbReference type="EMBL" id="EME78899.1"/>
    </source>
</evidence>
<dbReference type="KEGG" id="pfj:MYCFIDRAFT_178984"/>
<dbReference type="Proteomes" id="UP000016932">
    <property type="component" value="Unassembled WGS sequence"/>
</dbReference>
<dbReference type="AlphaFoldDB" id="M2ZIF7"/>
<proteinExistence type="predicted"/>
<organism evidence="1 2">
    <name type="scientific">Pseudocercospora fijiensis (strain CIRAD86)</name>
    <name type="common">Black leaf streak disease fungus</name>
    <name type="synonym">Mycosphaerella fijiensis</name>
    <dbReference type="NCBI Taxonomy" id="383855"/>
    <lineage>
        <taxon>Eukaryota</taxon>
        <taxon>Fungi</taxon>
        <taxon>Dikarya</taxon>
        <taxon>Ascomycota</taxon>
        <taxon>Pezizomycotina</taxon>
        <taxon>Dothideomycetes</taxon>
        <taxon>Dothideomycetidae</taxon>
        <taxon>Mycosphaerellales</taxon>
        <taxon>Mycosphaerellaceae</taxon>
        <taxon>Pseudocercospora</taxon>
    </lineage>
</organism>
<dbReference type="VEuPathDB" id="FungiDB:MYCFIDRAFT_178984"/>
<keyword evidence="2" id="KW-1185">Reference proteome</keyword>
<dbReference type="GeneID" id="19334028"/>
<gene>
    <name evidence="1" type="ORF">MYCFIDRAFT_178984</name>
</gene>
<dbReference type="HOGENOM" id="CLU_1595255_0_0_1"/>
<accession>M2ZIF7</accession>
<protein>
    <submittedName>
        <fullName evidence="1">Uncharacterized protein</fullName>
    </submittedName>
</protein>
<name>M2ZIF7_PSEFD</name>